<dbReference type="InterPro" id="IPR018039">
    <property type="entry name" value="IF_conserved"/>
</dbReference>
<evidence type="ECO:0000256" key="15">
    <source>
        <dbReference type="SAM" id="Coils"/>
    </source>
</evidence>
<dbReference type="Pfam" id="PF00038">
    <property type="entry name" value="Filament"/>
    <property type="match status" value="1"/>
</dbReference>
<evidence type="ECO:0000256" key="13">
    <source>
        <dbReference type="ARBA" id="ARBA00043133"/>
    </source>
</evidence>
<dbReference type="GO" id="GO:0045095">
    <property type="term" value="C:keratin filament"/>
    <property type="evidence" value="ECO:0007669"/>
    <property type="project" value="InterPro"/>
</dbReference>
<evidence type="ECO:0000256" key="6">
    <source>
        <dbReference type="ARBA" id="ARBA00022754"/>
    </source>
</evidence>
<keyword evidence="4" id="KW-0963">Cytoplasm</keyword>
<comment type="function">
    <text evidence="9">Together with KRT19, helps to link the contractile apparatus to dystrophin at the costameres of striated muscle.</text>
</comment>
<keyword evidence="7 15" id="KW-0175">Coiled coil</keyword>
<evidence type="ECO:0000256" key="3">
    <source>
        <dbReference type="ARBA" id="ARBA00004642"/>
    </source>
</evidence>
<dbReference type="FunFam" id="1.20.5.500:FF:000001">
    <property type="entry name" value="Type II keratin 23"/>
    <property type="match status" value="1"/>
</dbReference>
<dbReference type="PRINTS" id="PR01276">
    <property type="entry name" value="TYPE2KERATIN"/>
</dbReference>
<evidence type="ECO:0000256" key="4">
    <source>
        <dbReference type="ARBA" id="ARBA00022490"/>
    </source>
</evidence>
<dbReference type="Gene3D" id="1.20.5.170">
    <property type="match status" value="1"/>
</dbReference>
<dbReference type="InterPro" id="IPR039008">
    <property type="entry name" value="IF_rod_dom"/>
</dbReference>
<protein>
    <recommendedName>
        <fullName evidence="10">Keratin, type II cytoskeletal 8</fullName>
    </recommendedName>
    <alternativeName>
        <fullName evidence="12">Cytokeratin-8</fullName>
    </alternativeName>
    <alternativeName>
        <fullName evidence="11">Keratin-8</fullName>
    </alternativeName>
    <alternativeName>
        <fullName evidence="13">Type-II keratin Kb8</fullName>
    </alternativeName>
</protein>
<evidence type="ECO:0000256" key="10">
    <source>
        <dbReference type="ARBA" id="ARBA00039429"/>
    </source>
</evidence>
<evidence type="ECO:0000256" key="1">
    <source>
        <dbReference type="ARBA" id="ARBA00004109"/>
    </source>
</evidence>
<name>Q6ZRU0_HUMAN</name>
<feature type="coiled-coil region" evidence="15">
    <location>
        <begin position="96"/>
        <end position="123"/>
    </location>
</feature>
<evidence type="ECO:0000256" key="14">
    <source>
        <dbReference type="RuleBase" id="RU000685"/>
    </source>
</evidence>
<dbReference type="PANTHER" id="PTHR45616">
    <property type="entry name" value="GATA-TYPE DOMAIN-CONTAINING PROTEIN"/>
    <property type="match status" value="1"/>
</dbReference>
<dbReference type="SMART" id="SM01391">
    <property type="entry name" value="Filament"/>
    <property type="match status" value="1"/>
</dbReference>
<dbReference type="AlphaFoldDB" id="Q6ZRU0"/>
<evidence type="ECO:0000313" key="17">
    <source>
        <dbReference type="EMBL" id="BAC87219.1"/>
    </source>
</evidence>
<sequence>MNKVELESLLEGLTDEINFLRQLYEEEIWELQSQISDTSVVLSMDSSRSLDMDSIIPEVKAQYKEIANGSWAEAEGMHQIKYEELQTLPGKHRNDLRYAKMEISEINRNISRLQAQTEGLKGQRVSLEAATADAEQYGELAVKDANTKLSSWRPPCSGPSKTWCSSCAMEHQELMNVKLALDIKIATYRKLLEGEES</sequence>
<dbReference type="EMBL" id="AK127993">
    <property type="protein sequence ID" value="BAC87219.1"/>
    <property type="molecule type" value="mRNA"/>
</dbReference>
<comment type="subcellular location">
    <subcellularLocation>
        <location evidence="2">Cytoplasm</location>
    </subcellularLocation>
    <subcellularLocation>
        <location evidence="1">Nucleus matrix</location>
    </subcellularLocation>
    <subcellularLocation>
        <location evidence="3">Nucleus</location>
        <location evidence="3">Nucleoplasm</location>
    </subcellularLocation>
</comment>
<evidence type="ECO:0000256" key="2">
    <source>
        <dbReference type="ARBA" id="ARBA00004496"/>
    </source>
</evidence>
<dbReference type="GO" id="GO:0005654">
    <property type="term" value="C:nucleoplasm"/>
    <property type="evidence" value="ECO:0007669"/>
    <property type="project" value="UniProtKB-SubCell"/>
</dbReference>
<organism evidence="17">
    <name type="scientific">Homo sapiens</name>
    <name type="common">Human</name>
    <dbReference type="NCBI Taxonomy" id="9606"/>
    <lineage>
        <taxon>Eukaryota</taxon>
        <taxon>Metazoa</taxon>
        <taxon>Chordata</taxon>
        <taxon>Craniata</taxon>
        <taxon>Vertebrata</taxon>
        <taxon>Euteleostomi</taxon>
        <taxon>Mammalia</taxon>
        <taxon>Eutheria</taxon>
        <taxon>Euarchontoglires</taxon>
        <taxon>Primates</taxon>
        <taxon>Haplorrhini</taxon>
        <taxon>Catarrhini</taxon>
        <taxon>Hominidae</taxon>
        <taxon>Homo</taxon>
    </lineage>
</organism>
<evidence type="ECO:0000256" key="8">
    <source>
        <dbReference type="ARBA" id="ARBA00023242"/>
    </source>
</evidence>
<evidence type="ECO:0000256" key="9">
    <source>
        <dbReference type="ARBA" id="ARBA00037766"/>
    </source>
</evidence>
<dbReference type="PROSITE" id="PS00226">
    <property type="entry name" value="IF_ROD_1"/>
    <property type="match status" value="1"/>
</dbReference>
<evidence type="ECO:0000256" key="12">
    <source>
        <dbReference type="ARBA" id="ARBA00042964"/>
    </source>
</evidence>
<dbReference type="Gene3D" id="1.20.5.500">
    <property type="entry name" value="Single helix bin"/>
    <property type="match status" value="1"/>
</dbReference>
<comment type="similarity">
    <text evidence="14">Belongs to the intermediate filament family.</text>
</comment>
<evidence type="ECO:0000256" key="11">
    <source>
        <dbReference type="ARBA" id="ARBA00042886"/>
    </source>
</evidence>
<dbReference type="GO" id="GO:0016363">
    <property type="term" value="C:nuclear matrix"/>
    <property type="evidence" value="ECO:0007669"/>
    <property type="project" value="UniProtKB-SubCell"/>
</dbReference>
<proteinExistence type="evidence at transcript level"/>
<accession>Q6ZRU0</accession>
<dbReference type="InterPro" id="IPR003054">
    <property type="entry name" value="Keratin_II"/>
</dbReference>
<dbReference type="GO" id="GO:0005829">
    <property type="term" value="C:cytosol"/>
    <property type="evidence" value="ECO:0007669"/>
    <property type="project" value="UniProtKB-ARBA"/>
</dbReference>
<dbReference type="Gene3D" id="1.20.5.1160">
    <property type="entry name" value="Vasodilator-stimulated phosphoprotein"/>
    <property type="match status" value="1"/>
</dbReference>
<keyword evidence="6 14" id="KW-0403">Intermediate filament</keyword>
<evidence type="ECO:0000256" key="7">
    <source>
        <dbReference type="ARBA" id="ARBA00023054"/>
    </source>
</evidence>
<dbReference type="SMR" id="Q6ZRU0"/>
<feature type="domain" description="IF rod" evidence="16">
    <location>
        <begin position="1"/>
        <end position="197"/>
    </location>
</feature>
<evidence type="ECO:0000256" key="5">
    <source>
        <dbReference type="ARBA" id="ARBA00022744"/>
    </source>
</evidence>
<reference evidence="17" key="1">
    <citation type="submission" date="2003-07" db="EMBL/GenBank/DDBJ databases">
        <title>NEDO human cDNA sequencing project.</title>
        <authorList>
            <person name="Kanehori K."/>
            <person name="Ishibashi T."/>
            <person name="Chiba Y."/>
            <person name="Fujimori K."/>
            <person name="Hiraoka S."/>
            <person name="Tanai H."/>
            <person name="Watanabe S."/>
            <person name="Ishida S."/>
            <person name="Ono Y."/>
            <person name="Hotuta T."/>
            <person name="Watanabe M."/>
            <person name="Sugiyama T."/>
            <person name="Irie R."/>
            <person name="Otsuki T."/>
            <person name="Sato H."/>
            <person name="Wakamatsu A."/>
            <person name="Ishii S."/>
            <person name="Yamamoto J."/>
            <person name="Isono Y."/>
            <person name="Kawai-Hio Y."/>
            <person name="Saito K."/>
            <person name="Nishikawa T."/>
            <person name="Kimura K."/>
            <person name="Matsuo K."/>
            <person name="Nakamura Y."/>
            <person name="Sekine M."/>
            <person name="Kikuchi H."/>
            <person name="Kanda K."/>
            <person name="Wagatsuma M."/>
            <person name="Takahashi-Fujii A."/>
            <person name="Oshima A."/>
            <person name="Sugiyama A."/>
            <person name="Kawakami B."/>
            <person name="Suzuki Y."/>
            <person name="Sugano S."/>
            <person name="Nagahari K."/>
            <person name="Masuho Y."/>
            <person name="Nagai K."/>
            <person name="Isogai T."/>
        </authorList>
    </citation>
    <scope>NUCLEOTIDE SEQUENCE</scope>
    <source>
        <tissue evidence="17">Testis</tissue>
    </source>
</reference>
<dbReference type="PROSITE" id="PS51842">
    <property type="entry name" value="IF_ROD_2"/>
    <property type="match status" value="1"/>
</dbReference>
<dbReference type="PANTHER" id="PTHR45616:SF26">
    <property type="entry name" value="KERATIN, TYPE II CYTOSKELETAL 8"/>
    <property type="match status" value="1"/>
</dbReference>
<keyword evidence="5" id="KW-0416">Keratin</keyword>
<dbReference type="SUPFAM" id="SSF64593">
    <property type="entry name" value="Intermediate filament protein, coiled coil region"/>
    <property type="match status" value="1"/>
</dbReference>
<evidence type="ECO:0000259" key="16">
    <source>
        <dbReference type="PROSITE" id="PS51842"/>
    </source>
</evidence>
<keyword evidence="8" id="KW-0539">Nucleus</keyword>